<dbReference type="EMBL" id="BSTK01000002">
    <property type="protein sequence ID" value="GLY83362.1"/>
    <property type="molecule type" value="Genomic_DNA"/>
</dbReference>
<organism evidence="1 2">
    <name type="scientific">Actinoallomurus iriomotensis</name>
    <dbReference type="NCBI Taxonomy" id="478107"/>
    <lineage>
        <taxon>Bacteria</taxon>
        <taxon>Bacillati</taxon>
        <taxon>Actinomycetota</taxon>
        <taxon>Actinomycetes</taxon>
        <taxon>Streptosporangiales</taxon>
        <taxon>Thermomonosporaceae</taxon>
        <taxon>Actinoallomurus</taxon>
    </lineage>
</organism>
<evidence type="ECO:0000313" key="1">
    <source>
        <dbReference type="EMBL" id="GLY83362.1"/>
    </source>
</evidence>
<reference evidence="1" key="1">
    <citation type="submission" date="2023-03" db="EMBL/GenBank/DDBJ databases">
        <title>Actinoallomurus iriomotensis NBRC 103684.</title>
        <authorList>
            <person name="Ichikawa N."/>
            <person name="Sato H."/>
            <person name="Tonouchi N."/>
        </authorList>
    </citation>
    <scope>NUCLEOTIDE SEQUENCE</scope>
    <source>
        <strain evidence="1">NBRC 103684</strain>
    </source>
</reference>
<evidence type="ECO:0000313" key="2">
    <source>
        <dbReference type="Proteomes" id="UP001165074"/>
    </source>
</evidence>
<sequence length="274" mass="30918">MEIPPLGDYEQLLKSRARPWSAGTVVHGSKVLDDLVDGLVRHSGTDWTAEYWRRTDLRPVVIGCVPWLTDYAVTRALASFDQCCIVVDKQQPEYNAVRQLASKGNALSSAYLDGFDEIALPDEDGNPPVIHPSTGRFSVELGPVRVAGWRRAKDGAPRPMLHSKMLVLGVTTYYEDDEEFAGDILQFRPKSTWMGSANWTQAARNHIEFGMWSTDPDLVRHNYEYLLSLLTFSEPRGASSIGPEPELVSAVWDDVAFAEYFAEHHDYYDEYEDE</sequence>
<gene>
    <name evidence="1" type="ORF">Airi02_012920</name>
</gene>
<name>A0A9W6VY72_9ACTN</name>
<evidence type="ECO:0008006" key="3">
    <source>
        <dbReference type="Google" id="ProtNLM"/>
    </source>
</evidence>
<proteinExistence type="predicted"/>
<dbReference type="RefSeq" id="WP_285567628.1">
    <property type="nucleotide sequence ID" value="NZ_BSTK01000002.1"/>
</dbReference>
<accession>A0A9W6VY72</accession>
<protein>
    <recommendedName>
        <fullName evidence="3">Phospholipase D-like domain-containing protein</fullName>
    </recommendedName>
</protein>
<keyword evidence="2" id="KW-1185">Reference proteome</keyword>
<comment type="caution">
    <text evidence="1">The sequence shown here is derived from an EMBL/GenBank/DDBJ whole genome shotgun (WGS) entry which is preliminary data.</text>
</comment>
<dbReference type="AlphaFoldDB" id="A0A9W6VY72"/>
<dbReference type="Proteomes" id="UP001165074">
    <property type="component" value="Unassembled WGS sequence"/>
</dbReference>